<dbReference type="Proteomes" id="UP000252254">
    <property type="component" value="Unassembled WGS sequence"/>
</dbReference>
<comment type="caution">
    <text evidence="1">The sequence shown here is derived from an EMBL/GenBank/DDBJ whole genome shotgun (WGS) entry which is preliminary data.</text>
</comment>
<evidence type="ECO:0008006" key="3">
    <source>
        <dbReference type="Google" id="ProtNLM"/>
    </source>
</evidence>
<dbReference type="RefSeq" id="WP_113868717.1">
    <property type="nucleotide sequence ID" value="NZ_BAABQN010000005.1"/>
</dbReference>
<name>A0A366EA20_9BACI</name>
<organism evidence="1 2">
    <name type="scientific">Paraliobacillus ryukyuensis</name>
    <dbReference type="NCBI Taxonomy" id="200904"/>
    <lineage>
        <taxon>Bacteria</taxon>
        <taxon>Bacillati</taxon>
        <taxon>Bacillota</taxon>
        <taxon>Bacilli</taxon>
        <taxon>Bacillales</taxon>
        <taxon>Bacillaceae</taxon>
        <taxon>Paraliobacillus</taxon>
    </lineage>
</organism>
<dbReference type="SUPFAM" id="SSF52821">
    <property type="entry name" value="Rhodanese/Cell cycle control phosphatase"/>
    <property type="match status" value="1"/>
</dbReference>
<sequence>MYFFALICLLFIGYLIYIRYFPIKGIPCIDMQQLSENKTNVKVDIRDYNDSSKGAIADSILMPVAYLRRYHNQIPSKQIYLIASDKIERNLATRILKQKGYQVIGYTITKCQCPREANEII</sequence>
<dbReference type="AlphaFoldDB" id="A0A366EA20"/>
<dbReference type="OrthoDB" id="2967651at2"/>
<gene>
    <name evidence="1" type="ORF">DES48_105155</name>
</gene>
<evidence type="ECO:0000313" key="1">
    <source>
        <dbReference type="EMBL" id="RBO98304.1"/>
    </source>
</evidence>
<evidence type="ECO:0000313" key="2">
    <source>
        <dbReference type="Proteomes" id="UP000252254"/>
    </source>
</evidence>
<reference evidence="1 2" key="1">
    <citation type="submission" date="2018-06" db="EMBL/GenBank/DDBJ databases">
        <title>Genomic Encyclopedia of Type Strains, Phase IV (KMG-IV): sequencing the most valuable type-strain genomes for metagenomic binning, comparative biology and taxonomic classification.</title>
        <authorList>
            <person name="Goeker M."/>
        </authorList>
    </citation>
    <scope>NUCLEOTIDE SEQUENCE [LARGE SCALE GENOMIC DNA]</scope>
    <source>
        <strain evidence="1 2">DSM 15140</strain>
    </source>
</reference>
<protein>
    <recommendedName>
        <fullName evidence="3">Sulfurtransferase</fullName>
    </recommendedName>
</protein>
<dbReference type="STRING" id="200904.GCA_900168775_01148"/>
<accession>A0A366EA20</accession>
<keyword evidence="2" id="KW-1185">Reference proteome</keyword>
<dbReference type="Gene3D" id="3.40.250.10">
    <property type="entry name" value="Rhodanese-like domain"/>
    <property type="match status" value="1"/>
</dbReference>
<dbReference type="InterPro" id="IPR036873">
    <property type="entry name" value="Rhodanese-like_dom_sf"/>
</dbReference>
<dbReference type="EMBL" id="QNRI01000005">
    <property type="protein sequence ID" value="RBO98304.1"/>
    <property type="molecule type" value="Genomic_DNA"/>
</dbReference>
<proteinExistence type="predicted"/>